<dbReference type="InterPro" id="IPR000182">
    <property type="entry name" value="GNAT_dom"/>
</dbReference>
<keyword evidence="5" id="KW-1185">Reference proteome</keyword>
<evidence type="ECO:0000313" key="4">
    <source>
        <dbReference type="EMBL" id="GAA1096491.1"/>
    </source>
</evidence>
<evidence type="ECO:0000256" key="2">
    <source>
        <dbReference type="ARBA" id="ARBA00023315"/>
    </source>
</evidence>
<dbReference type="Pfam" id="PF00583">
    <property type="entry name" value="Acetyltransf_1"/>
    <property type="match status" value="2"/>
</dbReference>
<dbReference type="Gene3D" id="3.40.630.30">
    <property type="match status" value="1"/>
</dbReference>
<keyword evidence="2" id="KW-0012">Acyltransferase</keyword>
<dbReference type="InterPro" id="IPR050832">
    <property type="entry name" value="Bact_Acetyltransf"/>
</dbReference>
<evidence type="ECO:0000259" key="3">
    <source>
        <dbReference type="PROSITE" id="PS51186"/>
    </source>
</evidence>
<dbReference type="CDD" id="cd04301">
    <property type="entry name" value="NAT_SF"/>
    <property type="match status" value="2"/>
</dbReference>
<dbReference type="PROSITE" id="PS51186">
    <property type="entry name" value="GNAT"/>
    <property type="match status" value="2"/>
</dbReference>
<reference evidence="5" key="1">
    <citation type="journal article" date="2019" name="Int. J. Syst. Evol. Microbiol.">
        <title>The Global Catalogue of Microorganisms (GCM) 10K type strain sequencing project: providing services to taxonomists for standard genome sequencing and annotation.</title>
        <authorList>
            <consortium name="The Broad Institute Genomics Platform"/>
            <consortium name="The Broad Institute Genome Sequencing Center for Infectious Disease"/>
            <person name="Wu L."/>
            <person name="Ma J."/>
        </authorList>
    </citation>
    <scope>NUCLEOTIDE SEQUENCE [LARGE SCALE GENOMIC DNA]</scope>
    <source>
        <strain evidence="5">JCM 13002</strain>
    </source>
</reference>
<dbReference type="InterPro" id="IPR016181">
    <property type="entry name" value="Acyl_CoA_acyltransferase"/>
</dbReference>
<dbReference type="PANTHER" id="PTHR43877:SF2">
    <property type="entry name" value="AMINOALKYLPHOSPHONATE N-ACETYLTRANSFERASE-RELATED"/>
    <property type="match status" value="1"/>
</dbReference>
<dbReference type="EMBL" id="BAAALD010000044">
    <property type="protein sequence ID" value="GAA1096491.1"/>
    <property type="molecule type" value="Genomic_DNA"/>
</dbReference>
<evidence type="ECO:0000313" key="5">
    <source>
        <dbReference type="Proteomes" id="UP001499987"/>
    </source>
</evidence>
<comment type="caution">
    <text evidence="4">The sequence shown here is derived from an EMBL/GenBank/DDBJ whole genome shotgun (WGS) entry which is preliminary data.</text>
</comment>
<dbReference type="SUPFAM" id="SSF55729">
    <property type="entry name" value="Acyl-CoA N-acyltransferases (Nat)"/>
    <property type="match status" value="2"/>
</dbReference>
<sequence>MGPMTGVVPGLPAGYRGRAACAEDVPVIHGLVAACETELYGQVETDPGGIAADLARPGMELGADTLLVHDAQGRPAARAWVDRRSEVDVHPEHRGRGLGAALLDWAEARARQAGTERIVQTVPDSDAGAVALVRSRGYGPLVRAWLMEIAMPREPALPQAPQGVTVRPFRAGDGPAVHRLTEDAFAEWQPRRKAYEEWAQHTVERPTFAAQMSSLAFVDGQVVGAVLALDLPDTEDGYVERVAVAHDHRNRGIARLLLRHSFLAFHRAGRRSCTLWTHSGTGALGLYERVGMTVRRSATTFVKDLSEGAEGPPPA</sequence>
<gene>
    <name evidence="4" type="ORF">GCM10009663_44470</name>
</gene>
<accession>A0ABP4EBM3</accession>
<protein>
    <recommendedName>
        <fullName evidence="3">N-acetyltransferase domain-containing protein</fullName>
    </recommendedName>
</protein>
<feature type="domain" description="N-acetyltransferase" evidence="3">
    <location>
        <begin position="164"/>
        <end position="312"/>
    </location>
</feature>
<dbReference type="Proteomes" id="UP001499987">
    <property type="component" value="Unassembled WGS sequence"/>
</dbReference>
<proteinExistence type="predicted"/>
<organism evidence="4 5">
    <name type="scientific">Kitasatospora arboriphila</name>
    <dbReference type="NCBI Taxonomy" id="258052"/>
    <lineage>
        <taxon>Bacteria</taxon>
        <taxon>Bacillati</taxon>
        <taxon>Actinomycetota</taxon>
        <taxon>Actinomycetes</taxon>
        <taxon>Kitasatosporales</taxon>
        <taxon>Streptomycetaceae</taxon>
        <taxon>Kitasatospora</taxon>
    </lineage>
</organism>
<dbReference type="PANTHER" id="PTHR43877">
    <property type="entry name" value="AMINOALKYLPHOSPHONATE N-ACETYLTRANSFERASE-RELATED-RELATED"/>
    <property type="match status" value="1"/>
</dbReference>
<feature type="domain" description="N-acetyltransferase" evidence="3">
    <location>
        <begin position="15"/>
        <end position="152"/>
    </location>
</feature>
<name>A0ABP4EBM3_9ACTN</name>
<keyword evidence="1" id="KW-0808">Transferase</keyword>
<evidence type="ECO:0000256" key="1">
    <source>
        <dbReference type="ARBA" id="ARBA00022679"/>
    </source>
</evidence>